<comment type="caution">
    <text evidence="8">The sequence shown here is derived from an EMBL/GenBank/DDBJ whole genome shotgun (WGS) entry which is preliminary data.</text>
</comment>
<evidence type="ECO:0000313" key="9">
    <source>
        <dbReference type="Proteomes" id="UP000543579"/>
    </source>
</evidence>
<keyword evidence="5 7" id="KW-0472">Membrane</keyword>
<reference evidence="8 9" key="1">
    <citation type="submission" date="2020-08" db="EMBL/GenBank/DDBJ databases">
        <title>Genomic Encyclopedia of Type Strains, Phase III (KMG-III): the genomes of soil and plant-associated and newly described type strains.</title>
        <authorList>
            <person name="Whitman W."/>
        </authorList>
    </citation>
    <scope>NUCLEOTIDE SEQUENCE [LARGE SCALE GENOMIC DNA]</scope>
    <source>
        <strain evidence="8 9">CECT 8356</strain>
    </source>
</reference>
<dbReference type="Proteomes" id="UP000543579">
    <property type="component" value="Unassembled WGS sequence"/>
</dbReference>
<organism evidence="8 9">
    <name type="scientific">Microbacterium proteolyticum</name>
    <dbReference type="NCBI Taxonomy" id="1572644"/>
    <lineage>
        <taxon>Bacteria</taxon>
        <taxon>Bacillati</taxon>
        <taxon>Actinomycetota</taxon>
        <taxon>Actinomycetes</taxon>
        <taxon>Micrococcales</taxon>
        <taxon>Microbacteriaceae</taxon>
        <taxon>Microbacterium</taxon>
    </lineage>
</organism>
<evidence type="ECO:0000256" key="1">
    <source>
        <dbReference type="ARBA" id="ARBA00004651"/>
    </source>
</evidence>
<dbReference type="EMBL" id="JACHXY010000001">
    <property type="protein sequence ID" value="MBB3156818.1"/>
    <property type="molecule type" value="Genomic_DNA"/>
</dbReference>
<feature type="transmembrane region" description="Helical" evidence="7">
    <location>
        <begin position="298"/>
        <end position="328"/>
    </location>
</feature>
<evidence type="ECO:0000256" key="7">
    <source>
        <dbReference type="SAM" id="Phobius"/>
    </source>
</evidence>
<keyword evidence="4 7" id="KW-1133">Transmembrane helix</keyword>
<comment type="subcellular location">
    <subcellularLocation>
        <location evidence="1">Cell membrane</location>
        <topology evidence="1">Multi-pass membrane protein</topology>
    </subcellularLocation>
</comment>
<evidence type="ECO:0000256" key="2">
    <source>
        <dbReference type="ARBA" id="ARBA00022475"/>
    </source>
</evidence>
<feature type="transmembrane region" description="Helical" evidence="7">
    <location>
        <begin position="191"/>
        <end position="215"/>
    </location>
</feature>
<keyword evidence="3 7" id="KW-0812">Transmembrane</keyword>
<feature type="transmembrane region" description="Helical" evidence="7">
    <location>
        <begin position="70"/>
        <end position="93"/>
    </location>
</feature>
<sequence>MTGNRHDPRPLPAVRDDRASVRDDDASLRDRFEAAQTAVRERLDQPIARAAKIAQWFPIRVWRHFLQHNGFLLAAGMSYQGLFAVFSALYLAFAGVGIWLGGSKTAIDGLIHIVNSYIPGIISENGLVDREQVEAVAQESGRLLTITGIVAVVVVVWTAIGFVTFTRRAVRDTFGLPFDLRNYVLLKARDFVASLLFGIALLVGALLGSITTGAVDLVFGLIGWDRETLGWSVGARIISLIVAFGVNTVALASLFRFLTGTTLTWRRAWPGAIVGATGMVVLQVAAGFLFVYTPSNPLLATFTVLIGFLLWFRFIGIVILVSAAWIAVAARDRDVPLRSPEDRLAMEQAALVIAAQVGVRQAEKEVALSRWPLRWRAKRRLAAAEKQLARSEADVPAPRRVSLLPD</sequence>
<gene>
    <name evidence="8" type="ORF">FHS07_000502</name>
</gene>
<dbReference type="PANTHER" id="PTHR30213">
    <property type="entry name" value="INNER MEMBRANE PROTEIN YHJD"/>
    <property type="match status" value="1"/>
</dbReference>
<dbReference type="AlphaFoldDB" id="A0A7W5GES0"/>
<evidence type="ECO:0000256" key="5">
    <source>
        <dbReference type="ARBA" id="ARBA00023136"/>
    </source>
</evidence>
<evidence type="ECO:0000313" key="8">
    <source>
        <dbReference type="EMBL" id="MBB3156818.1"/>
    </source>
</evidence>
<feature type="region of interest" description="Disordered" evidence="6">
    <location>
        <begin position="1"/>
        <end position="24"/>
    </location>
</feature>
<dbReference type="Pfam" id="PF03631">
    <property type="entry name" value="Virul_fac_BrkB"/>
    <property type="match status" value="1"/>
</dbReference>
<feature type="transmembrane region" description="Helical" evidence="7">
    <location>
        <begin position="235"/>
        <end position="257"/>
    </location>
</feature>
<dbReference type="InterPro" id="IPR017039">
    <property type="entry name" value="Virul_fac_BrkB"/>
</dbReference>
<evidence type="ECO:0000256" key="3">
    <source>
        <dbReference type="ARBA" id="ARBA00022692"/>
    </source>
</evidence>
<feature type="transmembrane region" description="Helical" evidence="7">
    <location>
        <begin position="269"/>
        <end position="292"/>
    </location>
</feature>
<protein>
    <submittedName>
        <fullName evidence="8">Membrane protein</fullName>
    </submittedName>
</protein>
<dbReference type="PANTHER" id="PTHR30213:SF1">
    <property type="entry name" value="INNER MEMBRANE PROTEIN YHJD"/>
    <property type="match status" value="1"/>
</dbReference>
<evidence type="ECO:0000256" key="4">
    <source>
        <dbReference type="ARBA" id="ARBA00022989"/>
    </source>
</evidence>
<feature type="transmembrane region" description="Helical" evidence="7">
    <location>
        <begin position="143"/>
        <end position="165"/>
    </location>
</feature>
<keyword evidence="2" id="KW-1003">Cell membrane</keyword>
<proteinExistence type="predicted"/>
<evidence type="ECO:0000256" key="6">
    <source>
        <dbReference type="SAM" id="MobiDB-lite"/>
    </source>
</evidence>
<dbReference type="GO" id="GO:0005886">
    <property type="term" value="C:plasma membrane"/>
    <property type="evidence" value="ECO:0007669"/>
    <property type="project" value="UniProtKB-SubCell"/>
</dbReference>
<dbReference type="RefSeq" id="WP_183418325.1">
    <property type="nucleotide sequence ID" value="NZ_JACHXY010000001.1"/>
</dbReference>
<name>A0A7W5GES0_9MICO</name>
<accession>A0A7W5GES0</accession>